<protein>
    <submittedName>
        <fullName evidence="2">Uncharacterized protein</fullName>
    </submittedName>
</protein>
<feature type="region of interest" description="Disordered" evidence="1">
    <location>
        <begin position="104"/>
        <end position="127"/>
    </location>
</feature>
<dbReference type="AlphaFoldDB" id="A0AAD5M7L9"/>
<feature type="compositionally biased region" description="Basic and acidic residues" evidence="1">
    <location>
        <begin position="116"/>
        <end position="127"/>
    </location>
</feature>
<evidence type="ECO:0000313" key="3">
    <source>
        <dbReference type="Proteomes" id="UP001196413"/>
    </source>
</evidence>
<feature type="compositionally biased region" description="Low complexity" evidence="1">
    <location>
        <begin position="186"/>
        <end position="201"/>
    </location>
</feature>
<sequence>MSGYTVYRGPAQYLQIVASRFSNVISKVVLKKVDTRFGRFFRLPRPIYKVLPHKCKHSLPACCRFVHKTVCLPISESREHSLPSILVMLEDLYREARIRGGSCRSRRDPGLISSKNRPEKVLPARSEQKTFPHGLLCQCWSIMGVQHSHPEKERTMTRRSQRASMREIANENKQRHTKSSERTRSGSRTSTTQTSPPSRQPVSKRRGSKKGTMRARKKLEKVSSVRALTRIIEKD</sequence>
<dbReference type="Proteomes" id="UP001196413">
    <property type="component" value="Unassembled WGS sequence"/>
</dbReference>
<evidence type="ECO:0000313" key="2">
    <source>
        <dbReference type="EMBL" id="KAJ1353582.1"/>
    </source>
</evidence>
<feature type="region of interest" description="Disordered" evidence="1">
    <location>
        <begin position="148"/>
        <end position="223"/>
    </location>
</feature>
<organism evidence="2 3">
    <name type="scientific">Parelaphostrongylus tenuis</name>
    <name type="common">Meningeal worm</name>
    <dbReference type="NCBI Taxonomy" id="148309"/>
    <lineage>
        <taxon>Eukaryota</taxon>
        <taxon>Metazoa</taxon>
        <taxon>Ecdysozoa</taxon>
        <taxon>Nematoda</taxon>
        <taxon>Chromadorea</taxon>
        <taxon>Rhabditida</taxon>
        <taxon>Rhabditina</taxon>
        <taxon>Rhabditomorpha</taxon>
        <taxon>Strongyloidea</taxon>
        <taxon>Metastrongylidae</taxon>
        <taxon>Parelaphostrongylus</taxon>
    </lineage>
</organism>
<proteinExistence type="predicted"/>
<gene>
    <name evidence="2" type="ORF">KIN20_010235</name>
</gene>
<keyword evidence="3" id="KW-1185">Reference proteome</keyword>
<accession>A0AAD5M7L9</accession>
<name>A0AAD5M7L9_PARTN</name>
<reference evidence="2" key="1">
    <citation type="submission" date="2021-06" db="EMBL/GenBank/DDBJ databases">
        <title>Parelaphostrongylus tenuis whole genome reference sequence.</title>
        <authorList>
            <person name="Garwood T.J."/>
            <person name="Larsen P.A."/>
            <person name="Fountain-Jones N.M."/>
            <person name="Garbe J.R."/>
            <person name="Macchietto M.G."/>
            <person name="Kania S.A."/>
            <person name="Gerhold R.W."/>
            <person name="Richards J.E."/>
            <person name="Wolf T.M."/>
        </authorList>
    </citation>
    <scope>NUCLEOTIDE SEQUENCE</scope>
    <source>
        <strain evidence="2">MNPRO001-30</strain>
        <tissue evidence="2">Meninges</tissue>
    </source>
</reference>
<comment type="caution">
    <text evidence="2">The sequence shown here is derived from an EMBL/GenBank/DDBJ whole genome shotgun (WGS) entry which is preliminary data.</text>
</comment>
<feature type="compositionally biased region" description="Basic and acidic residues" evidence="1">
    <location>
        <begin position="164"/>
        <end position="184"/>
    </location>
</feature>
<dbReference type="EMBL" id="JAHQIW010001758">
    <property type="protein sequence ID" value="KAJ1353582.1"/>
    <property type="molecule type" value="Genomic_DNA"/>
</dbReference>
<evidence type="ECO:0000256" key="1">
    <source>
        <dbReference type="SAM" id="MobiDB-lite"/>
    </source>
</evidence>
<feature type="compositionally biased region" description="Basic residues" evidence="1">
    <location>
        <begin position="202"/>
        <end position="219"/>
    </location>
</feature>